<dbReference type="PROSITE" id="PS00196">
    <property type="entry name" value="COPPER_BLUE"/>
    <property type="match status" value="1"/>
</dbReference>
<gene>
    <name evidence="6" type="ORF">RhiirA4_548128</name>
</gene>
<dbReference type="EMBL" id="LLXI01001567">
    <property type="protein sequence ID" value="PKY54257.1"/>
    <property type="molecule type" value="Genomic_DNA"/>
</dbReference>
<feature type="signal peptide" evidence="4">
    <location>
        <begin position="1"/>
        <end position="17"/>
    </location>
</feature>
<evidence type="ECO:0000256" key="3">
    <source>
        <dbReference type="SAM" id="Phobius"/>
    </source>
</evidence>
<dbReference type="Pfam" id="PF02298">
    <property type="entry name" value="Cu_bind_like"/>
    <property type="match status" value="1"/>
</dbReference>
<keyword evidence="3" id="KW-1133">Transmembrane helix</keyword>
<evidence type="ECO:0000256" key="4">
    <source>
        <dbReference type="SAM" id="SignalP"/>
    </source>
</evidence>
<keyword evidence="7" id="KW-1185">Reference proteome</keyword>
<dbReference type="PANTHER" id="PTHR34883:SF15">
    <property type="entry name" value="EXTRACELLULAR SERINE-RICH PROTEIN"/>
    <property type="match status" value="1"/>
</dbReference>
<sequence>MLLNFLFLTVLITCIHASKVIVSVGGLKGENIFVPQIIHARVNDQIIFSWVSGLHSVVESDLPRSCAKSAKADAFTSGGEFTAPNKTMVLLATDVGIKYFYCDVPGHCENGMYGTIIISDDFITPTPTLEVLPSAGPESTLIDDNGSSLYFESDQIPIIVIGTLVGAGVLIIVGSILLYMYLKRERKMKEQRMFSNDHNIFQIYSQVVTQE</sequence>
<protein>
    <recommendedName>
        <fullName evidence="5">Phytocyanin domain-containing protein</fullName>
    </recommendedName>
</protein>
<evidence type="ECO:0000313" key="7">
    <source>
        <dbReference type="Proteomes" id="UP000234323"/>
    </source>
</evidence>
<keyword evidence="2" id="KW-0186">Copper</keyword>
<dbReference type="GO" id="GO:0009055">
    <property type="term" value="F:electron transfer activity"/>
    <property type="evidence" value="ECO:0007669"/>
    <property type="project" value="InterPro"/>
</dbReference>
<dbReference type="AlphaFoldDB" id="A0A2I1H5V9"/>
<accession>A0A2I1H5V9</accession>
<evidence type="ECO:0000256" key="1">
    <source>
        <dbReference type="ARBA" id="ARBA00022723"/>
    </source>
</evidence>
<dbReference type="PANTHER" id="PTHR34883">
    <property type="entry name" value="SERINE-RICH PROTEIN, PUTATIVE-RELATED-RELATED"/>
    <property type="match status" value="1"/>
</dbReference>
<dbReference type="Proteomes" id="UP000234323">
    <property type="component" value="Unassembled WGS sequence"/>
</dbReference>
<keyword evidence="3" id="KW-0812">Transmembrane</keyword>
<dbReference type="VEuPathDB" id="FungiDB:FUN_024572"/>
<feature type="transmembrane region" description="Helical" evidence="3">
    <location>
        <begin position="158"/>
        <end position="182"/>
    </location>
</feature>
<evidence type="ECO:0000256" key="2">
    <source>
        <dbReference type="ARBA" id="ARBA00023008"/>
    </source>
</evidence>
<comment type="caution">
    <text evidence="6">The sequence shown here is derived from an EMBL/GenBank/DDBJ whole genome shotgun (WGS) entry which is preliminary data.</text>
</comment>
<name>A0A2I1H5V9_9GLOM</name>
<dbReference type="VEuPathDB" id="FungiDB:RhiirFUN_004141"/>
<organism evidence="6 7">
    <name type="scientific">Rhizophagus irregularis</name>
    <dbReference type="NCBI Taxonomy" id="588596"/>
    <lineage>
        <taxon>Eukaryota</taxon>
        <taxon>Fungi</taxon>
        <taxon>Fungi incertae sedis</taxon>
        <taxon>Mucoromycota</taxon>
        <taxon>Glomeromycotina</taxon>
        <taxon>Glomeromycetes</taxon>
        <taxon>Glomerales</taxon>
        <taxon>Glomeraceae</taxon>
        <taxon>Rhizophagus</taxon>
    </lineage>
</organism>
<dbReference type="InterPro" id="IPR052953">
    <property type="entry name" value="Ser-rich/MCO-related"/>
</dbReference>
<dbReference type="VEuPathDB" id="FungiDB:RhiirA1_540139"/>
<dbReference type="GO" id="GO:0046872">
    <property type="term" value="F:metal ion binding"/>
    <property type="evidence" value="ECO:0007669"/>
    <property type="project" value="UniProtKB-KW"/>
</dbReference>
<dbReference type="InterPro" id="IPR008972">
    <property type="entry name" value="Cupredoxin"/>
</dbReference>
<dbReference type="SUPFAM" id="SSF49503">
    <property type="entry name" value="Cupredoxins"/>
    <property type="match status" value="1"/>
</dbReference>
<reference evidence="6 7" key="1">
    <citation type="submission" date="2015-10" db="EMBL/GenBank/DDBJ databases">
        <title>Genome analyses suggest a sexual origin of heterokaryosis in a supposedly ancient asexual fungus.</title>
        <authorList>
            <person name="Ropars J."/>
            <person name="Sedzielewska K."/>
            <person name="Noel J."/>
            <person name="Charron P."/>
            <person name="Farinelli L."/>
            <person name="Marton T."/>
            <person name="Kruger M."/>
            <person name="Pelin A."/>
            <person name="Brachmann A."/>
            <person name="Corradi N."/>
        </authorList>
    </citation>
    <scope>NUCLEOTIDE SEQUENCE [LARGE SCALE GENOMIC DNA]</scope>
    <source>
        <strain evidence="6 7">A4</strain>
    </source>
</reference>
<keyword evidence="4" id="KW-0732">Signal</keyword>
<dbReference type="Gene3D" id="2.60.40.420">
    <property type="entry name" value="Cupredoxins - blue copper proteins"/>
    <property type="match status" value="1"/>
</dbReference>
<proteinExistence type="predicted"/>
<dbReference type="InterPro" id="IPR003245">
    <property type="entry name" value="Phytocyanin_dom"/>
</dbReference>
<evidence type="ECO:0000313" key="6">
    <source>
        <dbReference type="EMBL" id="PKY54257.1"/>
    </source>
</evidence>
<keyword evidence="3" id="KW-0472">Membrane</keyword>
<keyword evidence="1" id="KW-0479">Metal-binding</keyword>
<evidence type="ECO:0000259" key="5">
    <source>
        <dbReference type="Pfam" id="PF02298"/>
    </source>
</evidence>
<dbReference type="InterPro" id="IPR028871">
    <property type="entry name" value="BlueCu_1_BS"/>
</dbReference>
<feature type="chain" id="PRO_5014130857" description="Phytocyanin domain-containing protein" evidence="4">
    <location>
        <begin position="18"/>
        <end position="211"/>
    </location>
</feature>
<feature type="domain" description="Phytocyanin" evidence="5">
    <location>
        <begin position="40"/>
        <end position="112"/>
    </location>
</feature>